<dbReference type="EMBL" id="VXPY01000031">
    <property type="protein sequence ID" value="MYD89664.1"/>
    <property type="molecule type" value="Genomic_DNA"/>
</dbReference>
<dbReference type="Gene3D" id="3.30.9.10">
    <property type="entry name" value="D-Amino Acid Oxidase, subunit A, domain 2"/>
    <property type="match status" value="1"/>
</dbReference>
<comment type="caution">
    <text evidence="6">The sequence shown here is derived from an EMBL/GenBank/DDBJ whole genome shotgun (WGS) entry which is preliminary data.</text>
</comment>
<dbReference type="SUPFAM" id="SSF54373">
    <property type="entry name" value="FAD-linked reductases, C-terminal domain"/>
    <property type="match status" value="1"/>
</dbReference>
<protein>
    <submittedName>
        <fullName evidence="6">N-methyl-L-tryptophan oxidase</fullName>
        <ecNumber evidence="6">1.5.3.2</ecNumber>
    </submittedName>
</protein>
<evidence type="ECO:0000256" key="2">
    <source>
        <dbReference type="ARBA" id="ARBA00022630"/>
    </source>
</evidence>
<evidence type="ECO:0000256" key="3">
    <source>
        <dbReference type="ARBA" id="ARBA00022827"/>
    </source>
</evidence>
<feature type="domain" description="FAD dependent oxidoreductase" evidence="5">
    <location>
        <begin position="14"/>
        <end position="360"/>
    </location>
</feature>
<dbReference type="GO" id="GO:0050131">
    <property type="term" value="F:N-methyl-L-amino-acid oxidase activity"/>
    <property type="evidence" value="ECO:0007669"/>
    <property type="project" value="UniProtKB-EC"/>
</dbReference>
<reference evidence="6" key="1">
    <citation type="submission" date="2019-09" db="EMBL/GenBank/DDBJ databases">
        <title>Characterisation of the sponge microbiome using genome-centric metagenomics.</title>
        <authorList>
            <person name="Engelberts J.P."/>
            <person name="Robbins S.J."/>
            <person name="De Goeij J.M."/>
            <person name="Aranda M."/>
            <person name="Bell S.C."/>
            <person name="Webster N.S."/>
        </authorList>
    </citation>
    <scope>NUCLEOTIDE SEQUENCE</scope>
    <source>
        <strain evidence="6">SB0662_bin_9</strain>
    </source>
</reference>
<keyword evidence="4 6" id="KW-0560">Oxidoreductase</keyword>
<gene>
    <name evidence="6" type="primary">solA</name>
    <name evidence="6" type="ORF">F4Y08_04880</name>
</gene>
<dbReference type="Pfam" id="PF01266">
    <property type="entry name" value="DAO"/>
    <property type="match status" value="1"/>
</dbReference>
<sequence length="385" mass="42995">MMPRAMPMAFHETDTVVLGLGAMGSAALYHLALRGVPALGIEQFRLGHDRGSTHGPSRVFRPFYANPLYVQMARAAQAQWQELERRTQTSLLRLCGQLVIAQPDNAKFQESLKALQESREDHDVLTRDQVVQQFPMMQLPAGSVACRVPRAGFLEPTYALSILVAEARKAGADAWEEQTVTGLNPRDGRLEITTPDHRILCRRLICTGGSWTASLLPDLQLALKVTRQQKFHFRSSDVADLHPDQVPVYTDYDLNYYGFPVWRGILNVADDNWGDFTDPNEVDRSPDAETRARLQDWVEALFPNRGWQHVHTETCLYTNTPDDDFIIDRHPEVPNVIIGGGLSGHGFKFTPLLGELLVQLALGETPSVDISALGLLPGRNLILKN</sequence>
<dbReference type="Gene3D" id="3.50.50.60">
    <property type="entry name" value="FAD/NAD(P)-binding domain"/>
    <property type="match status" value="1"/>
</dbReference>
<evidence type="ECO:0000256" key="1">
    <source>
        <dbReference type="ARBA" id="ARBA00001974"/>
    </source>
</evidence>
<dbReference type="GO" id="GO:0050660">
    <property type="term" value="F:flavin adenine dinucleotide binding"/>
    <property type="evidence" value="ECO:0007669"/>
    <property type="project" value="InterPro"/>
</dbReference>
<evidence type="ECO:0000313" key="6">
    <source>
        <dbReference type="EMBL" id="MYD89664.1"/>
    </source>
</evidence>
<evidence type="ECO:0000256" key="4">
    <source>
        <dbReference type="ARBA" id="ARBA00023002"/>
    </source>
</evidence>
<accession>A0A6B1DTG3</accession>
<dbReference type="SUPFAM" id="SSF51905">
    <property type="entry name" value="FAD/NAD(P)-binding domain"/>
    <property type="match status" value="1"/>
</dbReference>
<name>A0A6B1DTG3_9CHLR</name>
<proteinExistence type="predicted"/>
<dbReference type="InterPro" id="IPR045170">
    <property type="entry name" value="MTOX"/>
</dbReference>
<comment type="cofactor">
    <cofactor evidence="1">
        <name>FAD</name>
        <dbReference type="ChEBI" id="CHEBI:57692"/>
    </cofactor>
</comment>
<dbReference type="NCBIfam" id="NF008425">
    <property type="entry name" value="PRK11259.1"/>
    <property type="match status" value="1"/>
</dbReference>
<dbReference type="EC" id="1.5.3.2" evidence="6"/>
<evidence type="ECO:0000259" key="5">
    <source>
        <dbReference type="Pfam" id="PF01266"/>
    </source>
</evidence>
<keyword evidence="3" id="KW-0274">FAD</keyword>
<keyword evidence="2" id="KW-0285">Flavoprotein</keyword>
<organism evidence="6">
    <name type="scientific">Caldilineaceae bacterium SB0662_bin_9</name>
    <dbReference type="NCBI Taxonomy" id="2605258"/>
    <lineage>
        <taxon>Bacteria</taxon>
        <taxon>Bacillati</taxon>
        <taxon>Chloroflexota</taxon>
        <taxon>Caldilineae</taxon>
        <taxon>Caldilineales</taxon>
        <taxon>Caldilineaceae</taxon>
    </lineage>
</organism>
<dbReference type="PANTHER" id="PTHR10961:SF7">
    <property type="entry name" value="FAD DEPENDENT OXIDOREDUCTASE DOMAIN-CONTAINING PROTEIN"/>
    <property type="match status" value="1"/>
</dbReference>
<dbReference type="InterPro" id="IPR036188">
    <property type="entry name" value="FAD/NAD-bd_sf"/>
</dbReference>
<dbReference type="AlphaFoldDB" id="A0A6B1DTG3"/>
<dbReference type="GO" id="GO:0008115">
    <property type="term" value="F:sarcosine oxidase activity"/>
    <property type="evidence" value="ECO:0007669"/>
    <property type="project" value="TreeGrafter"/>
</dbReference>
<dbReference type="InterPro" id="IPR006076">
    <property type="entry name" value="FAD-dep_OxRdtase"/>
</dbReference>
<dbReference type="PANTHER" id="PTHR10961">
    <property type="entry name" value="PEROXISOMAL SARCOSINE OXIDASE"/>
    <property type="match status" value="1"/>
</dbReference>